<keyword evidence="6" id="KW-1185">Reference proteome</keyword>
<evidence type="ECO:0000313" key="6">
    <source>
        <dbReference type="Proteomes" id="UP001523566"/>
    </source>
</evidence>
<comment type="caution">
    <text evidence="5">The sequence shown here is derived from an EMBL/GenBank/DDBJ whole genome shotgun (WGS) entry which is preliminary data.</text>
</comment>
<keyword evidence="2 5" id="KW-0560">Oxidoreductase</keyword>
<dbReference type="EMBL" id="JAMZFW010000038">
    <property type="protein sequence ID" value="MCP1103681.1"/>
    <property type="molecule type" value="Genomic_DNA"/>
</dbReference>
<accession>A0ABT1ECW4</accession>
<dbReference type="InterPro" id="IPR039697">
    <property type="entry name" value="Alcohol_dehydrogenase_Fe"/>
</dbReference>
<dbReference type="Pfam" id="PF00465">
    <property type="entry name" value="Fe-ADH"/>
    <property type="match status" value="1"/>
</dbReference>
<dbReference type="EC" id="1.1.1.1" evidence="5"/>
<dbReference type="Proteomes" id="UP001523566">
    <property type="component" value="Unassembled WGS sequence"/>
</dbReference>
<dbReference type="Gene3D" id="3.40.50.1970">
    <property type="match status" value="1"/>
</dbReference>
<evidence type="ECO:0000259" key="3">
    <source>
        <dbReference type="Pfam" id="PF00465"/>
    </source>
</evidence>
<dbReference type="PANTHER" id="PTHR11496:SF102">
    <property type="entry name" value="ALCOHOL DEHYDROGENASE 4"/>
    <property type="match status" value="1"/>
</dbReference>
<dbReference type="SUPFAM" id="SSF56796">
    <property type="entry name" value="Dehydroquinate synthase-like"/>
    <property type="match status" value="1"/>
</dbReference>
<dbReference type="Gene3D" id="1.20.1090.10">
    <property type="entry name" value="Dehydroquinate synthase-like - alpha domain"/>
    <property type="match status" value="1"/>
</dbReference>
<organism evidence="5 6">
    <name type="scientific">Aequitasia blattaphilus</name>
    <dbReference type="NCBI Taxonomy" id="2949332"/>
    <lineage>
        <taxon>Bacteria</taxon>
        <taxon>Bacillati</taxon>
        <taxon>Bacillota</taxon>
        <taxon>Clostridia</taxon>
        <taxon>Lachnospirales</taxon>
        <taxon>Lachnospiraceae</taxon>
        <taxon>Aequitasia</taxon>
    </lineage>
</organism>
<protein>
    <submittedName>
        <fullName evidence="5">Iron-containing alcohol dehydrogenase</fullName>
        <ecNumber evidence="5">1.1.1.1</ecNumber>
    </submittedName>
</protein>
<sequence length="369" mass="40651">MKEFLLKPKIAIYDSLKSLLEEKKIGKEDLIITNEFVLMPQLGNEEPPCDVLYQEKFGQGEPSDEMINGMFKEMKGKTYKRIVAIGGGTIIDISKLFVFGADCEVEELYEKGAALEKKSELIILPTTCGTGSEVTNISIVEFKKKHTKLGLAIPQLFADEAALVPGMLKTLPYGVFATSSIDALVHAMESYISPEASPFSRMFGKEAIGKILNGYLEMREKGEAKLPADMEDFLIASTMAGIAFGNAGCAAVHALSYPIGGNYHVPHGKANYMVFESVFNMYKELGADLSPLEVILEGIFKCDASEVWEKMFDLLSFVLENQKLGELGVDAAKAEEMAVSVLENQQRLLGNNPIELSKEQIVEIYVRCI</sequence>
<gene>
    <name evidence="5" type="ORF">NK125_14870</name>
</gene>
<evidence type="ECO:0000256" key="2">
    <source>
        <dbReference type="ARBA" id="ARBA00023002"/>
    </source>
</evidence>
<reference evidence="5 6" key="1">
    <citation type="journal article" date="2022" name="Genome Biol. Evol.">
        <title>Host diet, physiology and behaviors set the stage for Lachnospiraceae cladogenesis.</title>
        <authorList>
            <person name="Vera-Ponce De Leon A."/>
            <person name="Schneider M."/>
            <person name="Jahnes B.C."/>
            <person name="Sadowski V."/>
            <person name="Camuy-Velez L.A."/>
            <person name="Duan J."/>
            <person name="Sabree Z.L."/>
        </authorList>
    </citation>
    <scope>NUCLEOTIDE SEQUENCE [LARGE SCALE GENOMIC DNA]</scope>
    <source>
        <strain evidence="5 6">PAL113</strain>
    </source>
</reference>
<evidence type="ECO:0000313" key="5">
    <source>
        <dbReference type="EMBL" id="MCP1103681.1"/>
    </source>
</evidence>
<evidence type="ECO:0000259" key="4">
    <source>
        <dbReference type="Pfam" id="PF25137"/>
    </source>
</evidence>
<dbReference type="Pfam" id="PF25137">
    <property type="entry name" value="ADH_Fe_C"/>
    <property type="match status" value="1"/>
</dbReference>
<comment type="similarity">
    <text evidence="1">Belongs to the iron-containing alcohol dehydrogenase family.</text>
</comment>
<dbReference type="GO" id="GO:0004022">
    <property type="term" value="F:alcohol dehydrogenase (NAD+) activity"/>
    <property type="evidence" value="ECO:0007669"/>
    <property type="project" value="UniProtKB-EC"/>
</dbReference>
<evidence type="ECO:0000256" key="1">
    <source>
        <dbReference type="ARBA" id="ARBA00007358"/>
    </source>
</evidence>
<dbReference type="RefSeq" id="WP_262067448.1">
    <property type="nucleotide sequence ID" value="NZ_JAMXOD010000038.1"/>
</dbReference>
<dbReference type="InterPro" id="IPR001670">
    <property type="entry name" value="ADH_Fe/GldA"/>
</dbReference>
<proteinExistence type="inferred from homology"/>
<feature type="domain" description="Alcohol dehydrogenase iron-type/glycerol dehydrogenase GldA" evidence="3">
    <location>
        <begin position="23"/>
        <end position="161"/>
    </location>
</feature>
<name>A0ABT1ECW4_9FIRM</name>
<dbReference type="PANTHER" id="PTHR11496">
    <property type="entry name" value="ALCOHOL DEHYDROGENASE"/>
    <property type="match status" value="1"/>
</dbReference>
<dbReference type="InterPro" id="IPR056798">
    <property type="entry name" value="ADH_Fe_C"/>
</dbReference>
<feature type="domain" description="Fe-containing alcohol dehydrogenase-like C-terminal" evidence="4">
    <location>
        <begin position="177"/>
        <end position="366"/>
    </location>
</feature>